<evidence type="ECO:0000256" key="2">
    <source>
        <dbReference type="ARBA" id="ARBA00022692"/>
    </source>
</evidence>
<organism evidence="6 7">
    <name type="scientific">Ectothiorhodospira marina</name>
    <dbReference type="NCBI Taxonomy" id="1396821"/>
    <lineage>
        <taxon>Bacteria</taxon>
        <taxon>Pseudomonadati</taxon>
        <taxon>Pseudomonadota</taxon>
        <taxon>Gammaproteobacteria</taxon>
        <taxon>Chromatiales</taxon>
        <taxon>Ectothiorhodospiraceae</taxon>
        <taxon>Ectothiorhodospira</taxon>
    </lineage>
</organism>
<gene>
    <name evidence="6" type="ORF">SAMN05444515_11549</name>
</gene>
<evidence type="ECO:0000256" key="5">
    <source>
        <dbReference type="SAM" id="Phobius"/>
    </source>
</evidence>
<feature type="transmembrane region" description="Helical" evidence="5">
    <location>
        <begin position="110"/>
        <end position="132"/>
    </location>
</feature>
<dbReference type="STRING" id="1396821.SAMN05444515_11549"/>
<name>A0A1H7PXD5_9GAMM</name>
<dbReference type="EMBL" id="FOAA01000015">
    <property type="protein sequence ID" value="SEL40226.1"/>
    <property type="molecule type" value="Genomic_DNA"/>
</dbReference>
<keyword evidence="4 5" id="KW-0472">Membrane</keyword>
<accession>A0A1H7PXD5</accession>
<keyword evidence="2 5" id="KW-0812">Transmembrane</keyword>
<feature type="transmembrane region" description="Helical" evidence="5">
    <location>
        <begin position="43"/>
        <end position="61"/>
    </location>
</feature>
<evidence type="ECO:0000256" key="1">
    <source>
        <dbReference type="ARBA" id="ARBA00004141"/>
    </source>
</evidence>
<reference evidence="7" key="1">
    <citation type="submission" date="2016-10" db="EMBL/GenBank/DDBJ databases">
        <authorList>
            <person name="Varghese N."/>
            <person name="Submissions S."/>
        </authorList>
    </citation>
    <scope>NUCLEOTIDE SEQUENCE [LARGE SCALE GENOMIC DNA]</scope>
    <source>
        <strain evidence="7">DSM 241</strain>
    </source>
</reference>
<dbReference type="GO" id="GO:0016020">
    <property type="term" value="C:membrane"/>
    <property type="evidence" value="ECO:0007669"/>
    <property type="project" value="UniProtKB-SubCell"/>
</dbReference>
<evidence type="ECO:0000256" key="3">
    <source>
        <dbReference type="ARBA" id="ARBA00022989"/>
    </source>
</evidence>
<feature type="transmembrane region" description="Helical" evidence="5">
    <location>
        <begin position="73"/>
        <end position="98"/>
    </location>
</feature>
<feature type="transmembrane region" description="Helical" evidence="5">
    <location>
        <begin position="15"/>
        <end position="37"/>
    </location>
</feature>
<dbReference type="Pfam" id="PF01758">
    <property type="entry name" value="SBF"/>
    <property type="match status" value="1"/>
</dbReference>
<dbReference type="AlphaFoldDB" id="A0A1H7PXD5"/>
<keyword evidence="3 5" id="KW-1133">Transmembrane helix</keyword>
<dbReference type="Proteomes" id="UP000199256">
    <property type="component" value="Unassembled WGS sequence"/>
</dbReference>
<keyword evidence="7" id="KW-1185">Reference proteome</keyword>
<dbReference type="RefSeq" id="WP_177169955.1">
    <property type="nucleotide sequence ID" value="NZ_FOAA01000015.1"/>
</dbReference>
<evidence type="ECO:0000256" key="4">
    <source>
        <dbReference type="ARBA" id="ARBA00023136"/>
    </source>
</evidence>
<comment type="subcellular location">
    <subcellularLocation>
        <location evidence="1">Membrane</location>
        <topology evidence="1">Multi-pass membrane protein</topology>
    </subcellularLocation>
</comment>
<proteinExistence type="predicted"/>
<sequence>MTLNHLWEAFADRGFLVAASLGNFLIIPVLAWLLMWLGPEDPVVQLGIFLVLLVICADWFITFTQLGGDDTRWAIAFAPVSLLLQIILLPVYLWHFFLGDLGLALVRGDMLLAFFGLIILPLLLALAAYLWWVPRRLFTAREPSLP</sequence>
<protein>
    <submittedName>
        <fullName evidence="6">Sodium Bile acid symporter family protein</fullName>
    </submittedName>
</protein>
<evidence type="ECO:0000313" key="7">
    <source>
        <dbReference type="Proteomes" id="UP000199256"/>
    </source>
</evidence>
<evidence type="ECO:0000313" key="6">
    <source>
        <dbReference type="EMBL" id="SEL40226.1"/>
    </source>
</evidence>
<dbReference type="InterPro" id="IPR002657">
    <property type="entry name" value="BilAc:Na_symport/Acr3"/>
</dbReference>
<dbReference type="Gene3D" id="1.20.1530.20">
    <property type="match status" value="1"/>
</dbReference>
<dbReference type="InterPro" id="IPR038770">
    <property type="entry name" value="Na+/solute_symporter_sf"/>
</dbReference>